<dbReference type="Gene3D" id="3.90.470.20">
    <property type="entry name" value="4'-phosphopantetheinyl transferase domain"/>
    <property type="match status" value="2"/>
</dbReference>
<feature type="domain" description="4'-phosphopantetheinyl transferase" evidence="4">
    <location>
        <begin position="127"/>
        <end position="193"/>
    </location>
</feature>
<keyword evidence="2 5" id="KW-0808">Transferase</keyword>
<dbReference type="GO" id="GO:0005829">
    <property type="term" value="C:cytosol"/>
    <property type="evidence" value="ECO:0007669"/>
    <property type="project" value="TreeGrafter"/>
</dbReference>
<dbReference type="SUPFAM" id="SSF56214">
    <property type="entry name" value="4'-phosphopantetheinyl transferase"/>
    <property type="match status" value="2"/>
</dbReference>
<feature type="region of interest" description="Disordered" evidence="3">
    <location>
        <begin position="1"/>
        <end position="20"/>
    </location>
</feature>
<accession>A0AAU1I2P2</accession>
<dbReference type="GO" id="GO:0008897">
    <property type="term" value="F:holo-[acyl-carrier-protein] synthase activity"/>
    <property type="evidence" value="ECO:0007669"/>
    <property type="project" value="InterPro"/>
</dbReference>
<dbReference type="PANTHER" id="PTHR12215">
    <property type="entry name" value="PHOSPHOPANTETHEINE TRANSFERASE"/>
    <property type="match status" value="1"/>
</dbReference>
<dbReference type="AlphaFoldDB" id="A0AAU1I2P2"/>
<evidence type="ECO:0000256" key="1">
    <source>
        <dbReference type="ARBA" id="ARBA00010990"/>
    </source>
</evidence>
<reference evidence="5" key="1">
    <citation type="submission" date="2022-10" db="EMBL/GenBank/DDBJ databases">
        <title>The complete genomes of actinobacterial strains from the NBC collection.</title>
        <authorList>
            <person name="Joergensen T.S."/>
            <person name="Alvarez Arevalo M."/>
            <person name="Sterndorff E.B."/>
            <person name="Faurdal D."/>
            <person name="Vuksanovic O."/>
            <person name="Mourched A.-S."/>
            <person name="Charusanti P."/>
            <person name="Shaw S."/>
            <person name="Blin K."/>
            <person name="Weber T."/>
        </authorList>
    </citation>
    <scope>NUCLEOTIDE SEQUENCE</scope>
    <source>
        <strain evidence="5">NBC 00180</strain>
    </source>
</reference>
<dbReference type="EMBL" id="CP108140">
    <property type="protein sequence ID" value="WTP88335.1"/>
    <property type="molecule type" value="Genomic_DNA"/>
</dbReference>
<evidence type="ECO:0000256" key="2">
    <source>
        <dbReference type="ARBA" id="ARBA00022679"/>
    </source>
</evidence>
<dbReference type="GO" id="GO:0019878">
    <property type="term" value="P:lysine biosynthetic process via aminoadipic acid"/>
    <property type="evidence" value="ECO:0007669"/>
    <property type="project" value="TreeGrafter"/>
</dbReference>
<dbReference type="InterPro" id="IPR037143">
    <property type="entry name" value="4-PPantetheinyl_Trfase_dom_sf"/>
</dbReference>
<dbReference type="PANTHER" id="PTHR12215:SF10">
    <property type="entry name" value="L-AMINOADIPATE-SEMIALDEHYDE DEHYDROGENASE-PHOSPHOPANTETHEINYL TRANSFERASE"/>
    <property type="match status" value="1"/>
</dbReference>
<dbReference type="Pfam" id="PF01648">
    <property type="entry name" value="ACPS"/>
    <property type="match status" value="1"/>
</dbReference>
<gene>
    <name evidence="5" type="ORF">OG477_24560</name>
</gene>
<sequence length="288" mass="32078">MNLPRIPNTPRDTRELGPSDLHVWLLPPPASPREIPVGELDEHERRRAAAYRRQSDRQMYVAAHVGLRRVLSVYTGVAPRRLPLGREWCEECGERHGRPVLVDLPGAPEFSLSHSHGLALVAVARTRVGVDVQALPSPETVDACLPLLHPAERQEITWLPADRRQRAFARLWSRKEAYLKGLGTGLARAADLDYLGEAAESWRPTGWTVRNMPLCDGHVGAAALAGGKDWRAALHPVPAEWLHTRDADRRISAVQPALRTVLRAHDPSAVRTHALIDTRNRKERAQAS</sequence>
<dbReference type="InterPro" id="IPR050559">
    <property type="entry name" value="P-Pant_transferase_sf"/>
</dbReference>
<comment type="similarity">
    <text evidence="1">Belongs to the P-Pant transferase superfamily. Gsp/Sfp/HetI/AcpT family.</text>
</comment>
<evidence type="ECO:0000256" key="3">
    <source>
        <dbReference type="SAM" id="MobiDB-lite"/>
    </source>
</evidence>
<organism evidence="5">
    <name type="scientific">Streptomyces sp. NBC_00180</name>
    <dbReference type="NCBI Taxonomy" id="2903632"/>
    <lineage>
        <taxon>Bacteria</taxon>
        <taxon>Bacillati</taxon>
        <taxon>Actinomycetota</taxon>
        <taxon>Actinomycetes</taxon>
        <taxon>Kitasatosporales</taxon>
        <taxon>Streptomycetaceae</taxon>
        <taxon>Streptomyces</taxon>
    </lineage>
</organism>
<proteinExistence type="inferred from homology"/>
<dbReference type="InterPro" id="IPR008278">
    <property type="entry name" value="4-PPantetheinyl_Trfase_dom"/>
</dbReference>
<name>A0AAU1I2P2_9ACTN</name>
<evidence type="ECO:0000259" key="4">
    <source>
        <dbReference type="Pfam" id="PF01648"/>
    </source>
</evidence>
<protein>
    <submittedName>
        <fullName evidence="5">4'-phosphopantetheinyl transferase superfamily protein</fullName>
    </submittedName>
</protein>
<evidence type="ECO:0000313" key="5">
    <source>
        <dbReference type="EMBL" id="WTP88335.1"/>
    </source>
</evidence>
<dbReference type="GO" id="GO:0000287">
    <property type="term" value="F:magnesium ion binding"/>
    <property type="evidence" value="ECO:0007669"/>
    <property type="project" value="InterPro"/>
</dbReference>